<evidence type="ECO:0000256" key="3">
    <source>
        <dbReference type="SAM" id="SignalP"/>
    </source>
</evidence>
<feature type="region of interest" description="Disordered" evidence="2">
    <location>
        <begin position="192"/>
        <end position="213"/>
    </location>
</feature>
<feature type="coiled-coil region" evidence="1">
    <location>
        <begin position="41"/>
        <end position="96"/>
    </location>
</feature>
<organism evidence="5 6">
    <name type="scientific">Streptosporangium jomthongense</name>
    <dbReference type="NCBI Taxonomy" id="1193683"/>
    <lineage>
        <taxon>Bacteria</taxon>
        <taxon>Bacillati</taxon>
        <taxon>Actinomycetota</taxon>
        <taxon>Actinomycetes</taxon>
        <taxon>Streptosporangiales</taxon>
        <taxon>Streptosporangiaceae</taxon>
        <taxon>Streptosporangium</taxon>
    </lineage>
</organism>
<evidence type="ECO:0000256" key="2">
    <source>
        <dbReference type="SAM" id="MobiDB-lite"/>
    </source>
</evidence>
<dbReference type="EMBL" id="JBHSBC010000001">
    <property type="protein sequence ID" value="MFC3978504.1"/>
    <property type="molecule type" value="Genomic_DNA"/>
</dbReference>
<evidence type="ECO:0000313" key="5">
    <source>
        <dbReference type="EMBL" id="MFC3978504.1"/>
    </source>
</evidence>
<feature type="signal peptide" evidence="3">
    <location>
        <begin position="1"/>
        <end position="35"/>
    </location>
</feature>
<accession>A0ABV8ER28</accession>
<protein>
    <submittedName>
        <fullName evidence="5">Coiled-coil domain-containing protein</fullName>
    </submittedName>
</protein>
<evidence type="ECO:0000259" key="4">
    <source>
        <dbReference type="Pfam" id="PF26571"/>
    </source>
</evidence>
<name>A0ABV8ER28_9ACTN</name>
<dbReference type="Pfam" id="PF26571">
    <property type="entry name" value="VldE"/>
    <property type="match status" value="1"/>
</dbReference>
<keyword evidence="3" id="KW-0732">Signal</keyword>
<feature type="domain" description="ARB-07466-like C-terminal" evidence="4">
    <location>
        <begin position="211"/>
        <end position="317"/>
    </location>
</feature>
<proteinExistence type="predicted"/>
<dbReference type="Proteomes" id="UP001595698">
    <property type="component" value="Unassembled WGS sequence"/>
</dbReference>
<keyword evidence="1" id="KW-0175">Coiled coil</keyword>
<keyword evidence="6" id="KW-1185">Reference proteome</keyword>
<dbReference type="RefSeq" id="WP_386186667.1">
    <property type="nucleotide sequence ID" value="NZ_JBHSBC010000001.1"/>
</dbReference>
<gene>
    <name evidence="5" type="ORF">ACFOYY_00095</name>
</gene>
<reference evidence="6" key="1">
    <citation type="journal article" date="2019" name="Int. J. Syst. Evol. Microbiol.">
        <title>The Global Catalogue of Microorganisms (GCM) 10K type strain sequencing project: providing services to taxonomists for standard genome sequencing and annotation.</title>
        <authorList>
            <consortium name="The Broad Institute Genomics Platform"/>
            <consortium name="The Broad Institute Genome Sequencing Center for Infectious Disease"/>
            <person name="Wu L."/>
            <person name="Ma J."/>
        </authorList>
    </citation>
    <scope>NUCLEOTIDE SEQUENCE [LARGE SCALE GENOMIC DNA]</scope>
    <source>
        <strain evidence="6">TBRC 7912</strain>
    </source>
</reference>
<dbReference type="InterPro" id="IPR058593">
    <property type="entry name" value="ARB_07466-like_C"/>
</dbReference>
<evidence type="ECO:0000313" key="6">
    <source>
        <dbReference type="Proteomes" id="UP001595698"/>
    </source>
</evidence>
<feature type="coiled-coil region" evidence="1">
    <location>
        <begin position="148"/>
        <end position="179"/>
    </location>
</feature>
<comment type="caution">
    <text evidence="5">The sequence shown here is derived from an EMBL/GenBank/DDBJ whole genome shotgun (WGS) entry which is preliminary data.</text>
</comment>
<sequence>MTALSPAFHRRTAAACLASALTFAFALGGTGTAGAAPKPDESRLRAELTQLNKKVDRLIEAYAAKRESLKKAQEAEKVAQADLRQAEAAYAEAGREVASIVQIRYQNGPLDLPSILSAPEVGGAAVMEQLTAQQIAQLQGFARSRDLMKQAADRTAQLSRQIEQEAKTVQVQREDAEKVVRVIEDKLEQLVPTGSGRRSDGSWAPQLPTGSDNITDRTRIMREAVGQAFQLPHEVGCYRSANDGGEHPLGRACDFMMSTGGSMPTAANVKLGDELAAWALKNRDRLGVKYVIWRQRINTGSGWRAMSNRGGVTANHYDHVHISMY</sequence>
<evidence type="ECO:0000256" key="1">
    <source>
        <dbReference type="SAM" id="Coils"/>
    </source>
</evidence>
<feature type="chain" id="PRO_5046477389" evidence="3">
    <location>
        <begin position="36"/>
        <end position="325"/>
    </location>
</feature>